<dbReference type="GO" id="GO:0046040">
    <property type="term" value="P:IMP metabolic process"/>
    <property type="evidence" value="ECO:0007669"/>
    <property type="project" value="TreeGrafter"/>
</dbReference>
<feature type="active site" description="Proton donor" evidence="8">
    <location>
        <position position="41"/>
    </location>
</feature>
<accession>A0A7C4HDX4</accession>
<dbReference type="FunFam" id="3.40.440.10:FF:000007">
    <property type="entry name" value="Adenylosuccinate synthetase"/>
    <property type="match status" value="1"/>
</dbReference>
<dbReference type="InterPro" id="IPR042111">
    <property type="entry name" value="Adenylosuccinate_synth_dom3"/>
</dbReference>
<dbReference type="InterPro" id="IPR042109">
    <property type="entry name" value="Adenylosuccinate_synth_dom1"/>
</dbReference>
<comment type="catalytic activity">
    <reaction evidence="8 9">
        <text>IMP + L-aspartate + GTP = N(6)-(1,2-dicarboxyethyl)-AMP + GDP + phosphate + 2 H(+)</text>
        <dbReference type="Rhea" id="RHEA:15753"/>
        <dbReference type="ChEBI" id="CHEBI:15378"/>
        <dbReference type="ChEBI" id="CHEBI:29991"/>
        <dbReference type="ChEBI" id="CHEBI:37565"/>
        <dbReference type="ChEBI" id="CHEBI:43474"/>
        <dbReference type="ChEBI" id="CHEBI:57567"/>
        <dbReference type="ChEBI" id="CHEBI:58053"/>
        <dbReference type="ChEBI" id="CHEBI:58189"/>
        <dbReference type="EC" id="6.3.4.4"/>
    </reaction>
</comment>
<dbReference type="GO" id="GO:0044208">
    <property type="term" value="P:'de novo' AMP biosynthetic process"/>
    <property type="evidence" value="ECO:0007669"/>
    <property type="project" value="UniProtKB-UniRule"/>
</dbReference>
<keyword evidence="4 8" id="KW-0547">Nucleotide-binding</keyword>
<feature type="binding site" description="in other chain" evidence="8">
    <location>
        <position position="122"/>
    </location>
    <ligand>
        <name>IMP</name>
        <dbReference type="ChEBI" id="CHEBI:58053"/>
        <note>ligand shared between dimeric partners</note>
    </ligand>
</feature>
<evidence type="ECO:0000256" key="4">
    <source>
        <dbReference type="ARBA" id="ARBA00022741"/>
    </source>
</evidence>
<dbReference type="AlphaFoldDB" id="A0A7C4HDX4"/>
<keyword evidence="7 8" id="KW-0342">GTP-binding</keyword>
<comment type="subcellular location">
    <subcellularLocation>
        <location evidence="8">Cytoplasm</location>
    </subcellularLocation>
</comment>
<dbReference type="InterPro" id="IPR042110">
    <property type="entry name" value="Adenylosuccinate_synth_dom2"/>
</dbReference>
<proteinExistence type="inferred from homology"/>
<dbReference type="HAMAP" id="MF_00011">
    <property type="entry name" value="Adenylosucc_synth"/>
    <property type="match status" value="1"/>
</dbReference>
<evidence type="ECO:0000256" key="2">
    <source>
        <dbReference type="ARBA" id="ARBA00022598"/>
    </source>
</evidence>
<reference evidence="10" key="1">
    <citation type="journal article" date="2020" name="mSystems">
        <title>Genome- and Community-Level Interaction Insights into Carbon Utilization and Element Cycling Functions of Hydrothermarchaeota in Hydrothermal Sediment.</title>
        <authorList>
            <person name="Zhou Z."/>
            <person name="Liu Y."/>
            <person name="Xu W."/>
            <person name="Pan J."/>
            <person name="Luo Z.H."/>
            <person name="Li M."/>
        </authorList>
    </citation>
    <scope>NUCLEOTIDE SEQUENCE [LARGE SCALE GENOMIC DNA]</scope>
    <source>
        <strain evidence="11">SpSt-622</strain>
        <strain evidence="10">SpSt-642</strain>
    </source>
</reference>
<dbReference type="Pfam" id="PF00709">
    <property type="entry name" value="Adenylsucc_synt"/>
    <property type="match status" value="2"/>
</dbReference>
<dbReference type="GO" id="GO:0005525">
    <property type="term" value="F:GTP binding"/>
    <property type="evidence" value="ECO:0007669"/>
    <property type="project" value="UniProtKB-UniRule"/>
</dbReference>
<dbReference type="Gene3D" id="3.90.170.10">
    <property type="entry name" value="Adenylosuccinate Synthetase, subunit A, domain 3"/>
    <property type="match status" value="1"/>
</dbReference>
<dbReference type="PANTHER" id="PTHR11846">
    <property type="entry name" value="ADENYLOSUCCINATE SYNTHETASE"/>
    <property type="match status" value="1"/>
</dbReference>
<name>A0A7C4HDX4_STAMA</name>
<feature type="binding site" evidence="8">
    <location>
        <begin position="11"/>
        <end position="17"/>
    </location>
    <ligand>
        <name>GTP</name>
        <dbReference type="ChEBI" id="CHEBI:37565"/>
    </ligand>
</feature>
<dbReference type="InterPro" id="IPR018220">
    <property type="entry name" value="Adenylosuccin_syn_GTP-bd"/>
</dbReference>
<dbReference type="SUPFAM" id="SSF52540">
    <property type="entry name" value="P-loop containing nucleoside triphosphate hydrolases"/>
    <property type="match status" value="1"/>
</dbReference>
<feature type="binding site" description="in other chain" evidence="8">
    <location>
        <position position="251"/>
    </location>
    <ligand>
        <name>IMP</name>
        <dbReference type="ChEBI" id="CHEBI:58053"/>
        <note>ligand shared between dimeric partners</note>
    </ligand>
</feature>
<keyword evidence="1 8" id="KW-0963">Cytoplasm</keyword>
<evidence type="ECO:0000256" key="1">
    <source>
        <dbReference type="ARBA" id="ARBA00022490"/>
    </source>
</evidence>
<dbReference type="InterPro" id="IPR001114">
    <property type="entry name" value="Adenylosuccinate_synthetase"/>
</dbReference>
<dbReference type="Gene3D" id="3.40.440.10">
    <property type="entry name" value="Adenylosuccinate Synthetase, subunit A, domain 1"/>
    <property type="match status" value="2"/>
</dbReference>
<dbReference type="SMART" id="SM00788">
    <property type="entry name" value="Adenylsucc_synt"/>
    <property type="match status" value="1"/>
</dbReference>
<dbReference type="InterPro" id="IPR027417">
    <property type="entry name" value="P-loop_NTPase"/>
</dbReference>
<keyword evidence="5 8" id="KW-0658">Purine biosynthesis</keyword>
<dbReference type="EMBL" id="DTAN01000122">
    <property type="protein sequence ID" value="HGU65186.1"/>
    <property type="molecule type" value="Genomic_DNA"/>
</dbReference>
<feature type="binding site" evidence="8">
    <location>
        <begin position="279"/>
        <end position="281"/>
    </location>
    <ligand>
        <name>GTP</name>
        <dbReference type="ChEBI" id="CHEBI:37565"/>
    </ligand>
</feature>
<evidence type="ECO:0000256" key="7">
    <source>
        <dbReference type="ARBA" id="ARBA00023134"/>
    </source>
</evidence>
<feature type="binding site" evidence="8">
    <location>
        <position position="136"/>
    </location>
    <ligand>
        <name>IMP</name>
        <dbReference type="ChEBI" id="CHEBI:58053"/>
        <note>ligand shared between dimeric partners</note>
    </ligand>
</feature>
<feature type="binding site" evidence="8">
    <location>
        <position position="12"/>
    </location>
    <ligand>
        <name>Mg(2+)</name>
        <dbReference type="ChEBI" id="CHEBI:18420"/>
    </ligand>
</feature>
<keyword evidence="3 8" id="KW-0479">Metal-binding</keyword>
<dbReference type="EMBL" id="DTBJ01000033">
    <property type="protein sequence ID" value="HGM58804.1"/>
    <property type="molecule type" value="Genomic_DNA"/>
</dbReference>
<dbReference type="PROSITE" id="PS01266">
    <property type="entry name" value="ADENYLOSUCCIN_SYN_1"/>
    <property type="match status" value="1"/>
</dbReference>
<comment type="pathway">
    <text evidence="8 9">Purine metabolism; AMP biosynthesis via de novo pathway; AMP from IMP: step 1/2.</text>
</comment>
<evidence type="ECO:0000256" key="9">
    <source>
        <dbReference type="RuleBase" id="RU000520"/>
    </source>
</evidence>
<dbReference type="GO" id="GO:0005737">
    <property type="term" value="C:cytoplasm"/>
    <property type="evidence" value="ECO:0007669"/>
    <property type="project" value="UniProtKB-SubCell"/>
</dbReference>
<organism evidence="10">
    <name type="scientific">Staphylothermus marinus</name>
    <dbReference type="NCBI Taxonomy" id="2280"/>
    <lineage>
        <taxon>Archaea</taxon>
        <taxon>Thermoproteota</taxon>
        <taxon>Thermoprotei</taxon>
        <taxon>Desulfurococcales</taxon>
        <taxon>Desulfurococcaceae</taxon>
        <taxon>Staphylothermus</taxon>
    </lineage>
</organism>
<dbReference type="Gene3D" id="1.10.300.10">
    <property type="entry name" value="Adenylosuccinate Synthetase, subunit A, domain 2"/>
    <property type="match status" value="1"/>
</dbReference>
<sequence>MLSIVVGGFFGDEGKGKITGYLGIVDNIDIAIRCGSINAGHTVVFNGKTWRLRIIPSAFINKKTKLMIPAGALIKIDILFKEMFETGTQGRLFIDRNTGVIEDKHVEYELKDVYLSKNIGSTLQGVGAAMSDRVLRKLRLARDFRELESMLTDVALEVNEAIDRGLNVLIEGVQGAFLSLYHGTYPYVTSRDTTASSFLGEVGIGPRKVDEVIVVFKSYVTRVGAGELVNELSIDEAVKLGWIERGSVTGRLRRVAPFNIEYARRALMLNSATQVAITKIDALFPETRGVREWCKLSNRARNWIDEIENALKKPVSIISTGEDVFDTIDRRRELGLNR</sequence>
<comment type="function">
    <text evidence="8">Plays an important role in the de novo pathway of purine nucleotide biosynthesis. Catalyzes the first committed step in the biosynthesis of AMP from IMP.</text>
</comment>
<dbReference type="GO" id="GO:0004019">
    <property type="term" value="F:adenylosuccinate synthase activity"/>
    <property type="evidence" value="ECO:0007669"/>
    <property type="project" value="UniProtKB-UniRule"/>
</dbReference>
<evidence type="ECO:0000256" key="8">
    <source>
        <dbReference type="HAMAP-Rule" id="MF_00011"/>
    </source>
</evidence>
<comment type="cofactor">
    <cofactor evidence="8">
        <name>Mg(2+)</name>
        <dbReference type="ChEBI" id="CHEBI:18420"/>
    </cofactor>
    <text evidence="8">Binds 1 Mg(2+) ion per subunit.</text>
</comment>
<keyword evidence="2 8" id="KW-0436">Ligase</keyword>
<feature type="binding site" description="in other chain" evidence="8">
    <location>
        <begin position="38"/>
        <end position="41"/>
    </location>
    <ligand>
        <name>IMP</name>
        <dbReference type="ChEBI" id="CHEBI:58053"/>
        <note>ligand shared between dimeric partners</note>
    </ligand>
</feature>
<feature type="binding site" description="in other chain" evidence="8">
    <location>
        <position position="174"/>
    </location>
    <ligand>
        <name>IMP</name>
        <dbReference type="ChEBI" id="CHEBI:58053"/>
        <note>ligand shared between dimeric partners</note>
    </ligand>
</feature>
<evidence type="ECO:0000256" key="6">
    <source>
        <dbReference type="ARBA" id="ARBA00022842"/>
    </source>
</evidence>
<dbReference type="NCBIfam" id="NF003295">
    <property type="entry name" value="PRK04293.1"/>
    <property type="match status" value="1"/>
</dbReference>
<comment type="caution">
    <text evidence="10">The sequence shown here is derived from an EMBL/GenBank/DDBJ whole genome shotgun (WGS) entry which is preliminary data.</text>
</comment>
<feature type="binding site" evidence="8">
    <location>
        <begin position="40"/>
        <end position="42"/>
    </location>
    <ligand>
        <name>GTP</name>
        <dbReference type="ChEBI" id="CHEBI:37565"/>
    </ligand>
</feature>
<feature type="binding site" description="in other chain" evidence="8">
    <location>
        <begin position="12"/>
        <end position="15"/>
    </location>
    <ligand>
        <name>IMP</name>
        <dbReference type="ChEBI" id="CHEBI:58053"/>
        <note>ligand shared between dimeric partners</note>
    </ligand>
</feature>
<evidence type="ECO:0000256" key="3">
    <source>
        <dbReference type="ARBA" id="ARBA00022723"/>
    </source>
</evidence>
<evidence type="ECO:0000256" key="5">
    <source>
        <dbReference type="ARBA" id="ARBA00022755"/>
    </source>
</evidence>
<comment type="subunit">
    <text evidence="8">Homodimer.</text>
</comment>
<feature type="binding site" evidence="8">
    <location>
        <begin position="247"/>
        <end position="253"/>
    </location>
    <ligand>
        <name>substrate</name>
    </ligand>
</feature>
<feature type="binding site" evidence="8">
    <location>
        <position position="253"/>
    </location>
    <ligand>
        <name>GTP</name>
        <dbReference type="ChEBI" id="CHEBI:37565"/>
    </ligand>
</feature>
<dbReference type="UniPathway" id="UPA00075">
    <property type="reaction ID" value="UER00335"/>
</dbReference>
<feature type="binding site" evidence="8">
    <location>
        <position position="40"/>
    </location>
    <ligand>
        <name>Mg(2+)</name>
        <dbReference type="ChEBI" id="CHEBI:18420"/>
    </ligand>
</feature>
<dbReference type="PANTHER" id="PTHR11846:SF0">
    <property type="entry name" value="ADENYLOSUCCINATE SYNTHETASE"/>
    <property type="match status" value="1"/>
</dbReference>
<dbReference type="EC" id="6.3.4.4" evidence="8 9"/>
<keyword evidence="6 8" id="KW-0460">Magnesium</keyword>
<evidence type="ECO:0000313" key="10">
    <source>
        <dbReference type="EMBL" id="HGM58804.1"/>
    </source>
</evidence>
<gene>
    <name evidence="8" type="primary">purA</name>
    <name evidence="11" type="ORF">ENT92_03100</name>
    <name evidence="10" type="ORF">ENU14_04390</name>
</gene>
<evidence type="ECO:0000313" key="11">
    <source>
        <dbReference type="EMBL" id="HGU65186.1"/>
    </source>
</evidence>
<feature type="binding site" description="in other chain" evidence="8">
    <location>
        <position position="189"/>
    </location>
    <ligand>
        <name>IMP</name>
        <dbReference type="ChEBI" id="CHEBI:58053"/>
        <note>ligand shared between dimeric partners</note>
    </ligand>
</feature>
<protein>
    <recommendedName>
        <fullName evidence="8 9">Adenylosuccinate synthetase</fullName>
        <shortName evidence="8">AMPSase</shortName>
        <shortName evidence="8">AdSS</shortName>
        <ecNumber evidence="8 9">6.3.4.4</ecNumber>
    </recommendedName>
    <alternativeName>
        <fullName evidence="8">IMP--aspartate ligase</fullName>
    </alternativeName>
</protein>
<feature type="binding site" evidence="8">
    <location>
        <begin position="319"/>
        <end position="321"/>
    </location>
    <ligand>
        <name>GTP</name>
        <dbReference type="ChEBI" id="CHEBI:37565"/>
    </ligand>
</feature>
<feature type="active site" description="Proton acceptor" evidence="8">
    <location>
        <position position="12"/>
    </location>
</feature>
<dbReference type="GO" id="GO:0000287">
    <property type="term" value="F:magnesium ion binding"/>
    <property type="evidence" value="ECO:0007669"/>
    <property type="project" value="UniProtKB-UniRule"/>
</dbReference>
<comment type="similarity">
    <text evidence="8 9">Belongs to the adenylosuccinate synthetase family.</text>
</comment>